<keyword evidence="2" id="KW-1003">Cell membrane</keyword>
<comment type="subcellular location">
    <subcellularLocation>
        <location evidence="1">Cell membrane</location>
        <topology evidence="1">Multi-pass membrane protein</topology>
    </subcellularLocation>
</comment>
<dbReference type="PANTHER" id="PTHR36115:SF6">
    <property type="entry name" value="PROLINE-RICH ANTIGEN HOMOLOG"/>
    <property type="match status" value="1"/>
</dbReference>
<dbReference type="InterPro" id="IPR010432">
    <property type="entry name" value="RDD"/>
</dbReference>
<dbReference type="Pfam" id="PF06271">
    <property type="entry name" value="RDD"/>
    <property type="match status" value="1"/>
</dbReference>
<gene>
    <name evidence="8" type="ORF">SAMN02745673_04155</name>
</gene>
<evidence type="ECO:0000256" key="2">
    <source>
        <dbReference type="ARBA" id="ARBA00022475"/>
    </source>
</evidence>
<dbReference type="GO" id="GO:0005886">
    <property type="term" value="C:plasma membrane"/>
    <property type="evidence" value="ECO:0007669"/>
    <property type="project" value="UniProtKB-SubCell"/>
</dbReference>
<evidence type="ECO:0000256" key="6">
    <source>
        <dbReference type="SAM" id="Phobius"/>
    </source>
</evidence>
<dbReference type="Proteomes" id="UP000190637">
    <property type="component" value="Unassembled WGS sequence"/>
</dbReference>
<evidence type="ECO:0000313" key="9">
    <source>
        <dbReference type="Proteomes" id="UP000190637"/>
    </source>
</evidence>
<keyword evidence="4 6" id="KW-1133">Transmembrane helix</keyword>
<sequence length="160" mass="17623">MGYSGAPGPRPAGFSARLMARIVDYVLIAVLALLFFLGVVMLLTMTTPPDEPFTVAFVDAWTLLFLFGWGPLTLLYDWLFHAGWGMTPGKALLRIRVVRAEDAGRPGQWRTLGRAALFGLPQSVPCLGHVFTLVDCVWAGFDGLGRSLHDRATRTLVVRY</sequence>
<keyword evidence="3 6" id="KW-0812">Transmembrane</keyword>
<evidence type="ECO:0000256" key="4">
    <source>
        <dbReference type="ARBA" id="ARBA00022989"/>
    </source>
</evidence>
<name>A0A1T4SY77_9ACTN</name>
<keyword evidence="9" id="KW-1185">Reference proteome</keyword>
<dbReference type="AlphaFoldDB" id="A0A1T4SY77"/>
<reference evidence="8 9" key="1">
    <citation type="submission" date="2017-02" db="EMBL/GenBank/DDBJ databases">
        <authorList>
            <person name="Peterson S.W."/>
        </authorList>
    </citation>
    <scope>NUCLEOTIDE SEQUENCE [LARGE SCALE GENOMIC DNA]</scope>
    <source>
        <strain evidence="8 9">DSM 45154</strain>
    </source>
</reference>
<accession>A0A1T4SY77</accession>
<dbReference type="PANTHER" id="PTHR36115">
    <property type="entry name" value="PROLINE-RICH ANTIGEN HOMOLOG-RELATED"/>
    <property type="match status" value="1"/>
</dbReference>
<evidence type="ECO:0000256" key="5">
    <source>
        <dbReference type="ARBA" id="ARBA00023136"/>
    </source>
</evidence>
<proteinExistence type="predicted"/>
<organism evidence="8 9">
    <name type="scientific">Marinactinospora thermotolerans DSM 45154</name>
    <dbReference type="NCBI Taxonomy" id="1122192"/>
    <lineage>
        <taxon>Bacteria</taxon>
        <taxon>Bacillati</taxon>
        <taxon>Actinomycetota</taxon>
        <taxon>Actinomycetes</taxon>
        <taxon>Streptosporangiales</taxon>
        <taxon>Nocardiopsidaceae</taxon>
        <taxon>Marinactinospora</taxon>
    </lineage>
</organism>
<dbReference type="STRING" id="1122192.SAMN02745673_04155"/>
<dbReference type="InterPro" id="IPR051791">
    <property type="entry name" value="Pra-immunoreactive"/>
</dbReference>
<keyword evidence="5 6" id="KW-0472">Membrane</keyword>
<evidence type="ECO:0000256" key="1">
    <source>
        <dbReference type="ARBA" id="ARBA00004651"/>
    </source>
</evidence>
<dbReference type="EMBL" id="FUWS01000012">
    <property type="protein sequence ID" value="SKA33186.1"/>
    <property type="molecule type" value="Genomic_DNA"/>
</dbReference>
<evidence type="ECO:0000313" key="8">
    <source>
        <dbReference type="EMBL" id="SKA33186.1"/>
    </source>
</evidence>
<evidence type="ECO:0000259" key="7">
    <source>
        <dbReference type="Pfam" id="PF06271"/>
    </source>
</evidence>
<feature type="transmembrane region" description="Helical" evidence="6">
    <location>
        <begin position="55"/>
        <end position="76"/>
    </location>
</feature>
<evidence type="ECO:0000256" key="3">
    <source>
        <dbReference type="ARBA" id="ARBA00022692"/>
    </source>
</evidence>
<protein>
    <submittedName>
        <fullName evidence="8">Uncharacterized membrane protein YckC, RDD family</fullName>
    </submittedName>
</protein>
<feature type="transmembrane region" description="Helical" evidence="6">
    <location>
        <begin position="22"/>
        <end position="43"/>
    </location>
</feature>
<feature type="domain" description="RDD" evidence="7">
    <location>
        <begin position="12"/>
        <end position="153"/>
    </location>
</feature>